<feature type="transmembrane region" description="Helical" evidence="1">
    <location>
        <begin position="252"/>
        <end position="274"/>
    </location>
</feature>
<dbReference type="RefSeq" id="WP_115174708.1">
    <property type="nucleotide sequence ID" value="NZ_UGNY01000001.1"/>
</dbReference>
<organism evidence="2 3">
    <name type="scientific">Legionella feeleii</name>
    <dbReference type="NCBI Taxonomy" id="453"/>
    <lineage>
        <taxon>Bacteria</taxon>
        <taxon>Pseudomonadati</taxon>
        <taxon>Pseudomonadota</taxon>
        <taxon>Gammaproteobacteria</taxon>
        <taxon>Legionellales</taxon>
        <taxon>Legionellaceae</taxon>
        <taxon>Legionella</taxon>
    </lineage>
</organism>
<accession>A0A378IT63</accession>
<keyword evidence="1" id="KW-0812">Transmembrane</keyword>
<dbReference type="AlphaFoldDB" id="A0A378IT63"/>
<dbReference type="Proteomes" id="UP000254033">
    <property type="component" value="Unassembled WGS sequence"/>
</dbReference>
<evidence type="ECO:0000313" key="2">
    <source>
        <dbReference type="EMBL" id="STX37691.1"/>
    </source>
</evidence>
<protein>
    <submittedName>
        <fullName evidence="2">Uncharacterized protein</fullName>
    </submittedName>
</protein>
<reference evidence="2 3" key="1">
    <citation type="submission" date="2018-06" db="EMBL/GenBank/DDBJ databases">
        <authorList>
            <consortium name="Pathogen Informatics"/>
            <person name="Doyle S."/>
        </authorList>
    </citation>
    <scope>NUCLEOTIDE SEQUENCE [LARGE SCALE GENOMIC DNA]</scope>
    <source>
        <strain evidence="2 3">NCTC11978</strain>
    </source>
</reference>
<dbReference type="EMBL" id="UGNY01000001">
    <property type="protein sequence ID" value="STX37691.1"/>
    <property type="molecule type" value="Genomic_DNA"/>
</dbReference>
<feature type="transmembrane region" description="Helical" evidence="1">
    <location>
        <begin position="215"/>
        <end position="240"/>
    </location>
</feature>
<evidence type="ECO:0000313" key="3">
    <source>
        <dbReference type="Proteomes" id="UP000254033"/>
    </source>
</evidence>
<sequence>MAKFTDNQLAKFFLQLTNDYNELAGRRDPQLSMEQIRDELRRRVLFALNNPVSKLYWLSLADNQEDCQREADKVMHALNTFLSTRPAFARVEEPQAFFAHPQFVQINIEIDEYNEYRHRRHCYCASNDVLFNWFLWRSIMTPQVVVIDHSPSHSRGRSNKDEKKNNGDVIAFLFLAALAALLLVLATLALYYMLGQALNSLDRIRYNEGWLQGMTTMAGMIAAGYVTSVLSSAFAATPLMNLALLAGLSSPVGVVVLSLTCLTIIGAGLGCFVTDRVQNYILRKTNPDALDPNDPNRFTLTAEEERNLLSKGFDLMRVKYAIFTLRSELEEEGVPTLLHRRSFGSNSRKVQENLDLIRKIRAGDLGAESLIEQPVTVPLRQGDETIHFDLRRWDYYQPPVYAMYPDVHAYMQPSAPPPEYF</sequence>
<name>A0A378IT63_9GAMM</name>
<evidence type="ECO:0000256" key="1">
    <source>
        <dbReference type="SAM" id="Phobius"/>
    </source>
</evidence>
<gene>
    <name evidence="2" type="ORF">NCTC11978_00865</name>
</gene>
<keyword evidence="1" id="KW-0472">Membrane</keyword>
<keyword evidence="1" id="KW-1133">Transmembrane helix</keyword>
<feature type="transmembrane region" description="Helical" evidence="1">
    <location>
        <begin position="169"/>
        <end position="194"/>
    </location>
</feature>
<proteinExistence type="predicted"/>